<dbReference type="RefSeq" id="WP_184155145.1">
    <property type="nucleotide sequence ID" value="NZ_JACHFM010000007.1"/>
</dbReference>
<accession>A0A840SZC4</accession>
<evidence type="ECO:0000256" key="1">
    <source>
        <dbReference type="SAM" id="MobiDB-lite"/>
    </source>
</evidence>
<dbReference type="Proteomes" id="UP000549457">
    <property type="component" value="Unassembled WGS sequence"/>
</dbReference>
<feature type="region of interest" description="Disordered" evidence="1">
    <location>
        <begin position="310"/>
        <end position="371"/>
    </location>
</feature>
<keyword evidence="3" id="KW-1185">Reference proteome</keyword>
<feature type="compositionally biased region" description="Pro residues" evidence="1">
    <location>
        <begin position="317"/>
        <end position="326"/>
    </location>
</feature>
<proteinExistence type="predicted"/>
<gene>
    <name evidence="2" type="ORF">HNP73_004411</name>
</gene>
<reference evidence="2 3" key="1">
    <citation type="submission" date="2020-08" db="EMBL/GenBank/DDBJ databases">
        <title>Genomic Encyclopedia of Type Strains, Phase IV (KMG-IV): sequencing the most valuable type-strain genomes for metagenomic binning, comparative biology and taxonomic classification.</title>
        <authorList>
            <person name="Goeker M."/>
        </authorList>
    </citation>
    <scope>NUCLEOTIDE SEQUENCE [LARGE SCALE GENOMIC DNA]</scope>
    <source>
        <strain evidence="2 3">DSM 101730</strain>
    </source>
</reference>
<sequence>MGGILFGDTKDGGQYYTLNPGGQAPSSFGTDARYGNATANKQAAGNYAFFQEYGKAAMKSLGSGWKLYDLLASDQGGLRAWNFNATAKSQITGASQALADDILNAIGQTGAATTPAKIVVYSAGGGANVAGETIGYLLNQGHSIATLLKHFVVVQHGNNWVTNYESAARDLTREFTVAISNQNYASYANGDPGPDLKHALTAKVTGDTVFADAFDKALAVATGGQAFANLPSGATFKTTLDASDAGSHAFAANPAALLAAMASRLASNEGLQEGYDWAHLIDTGSGTRLREIVSNFDAAAISKLLWGSSSGAKPGSPAAPPAPGPDTGPDTGTEAPEGGTGVARTVLSLASGNDDRETLGGSTSIDLDLGMNTTPTGKQANRVTLHFGDLAAAGDGEGDGHGTIESAYLLFEAKRSATATGHLTIAAEGIGESVGWAPGAWTAGGSYRSADVSALVEAALADGDDAITFDITGSGTHVAHSFEANGGPQLIIDWHLA</sequence>
<evidence type="ECO:0000313" key="3">
    <source>
        <dbReference type="Proteomes" id="UP000549457"/>
    </source>
</evidence>
<dbReference type="EMBL" id="JACHFM010000007">
    <property type="protein sequence ID" value="MBB5224441.1"/>
    <property type="molecule type" value="Genomic_DNA"/>
</dbReference>
<comment type="caution">
    <text evidence="2">The sequence shown here is derived from an EMBL/GenBank/DDBJ whole genome shotgun (WGS) entry which is preliminary data.</text>
</comment>
<evidence type="ECO:0000313" key="2">
    <source>
        <dbReference type="EMBL" id="MBB5224441.1"/>
    </source>
</evidence>
<feature type="compositionally biased region" description="Polar residues" evidence="1">
    <location>
        <begin position="360"/>
        <end position="371"/>
    </location>
</feature>
<dbReference type="AlphaFoldDB" id="A0A840SZC4"/>
<name>A0A840SZC4_9RHOB</name>
<feature type="compositionally biased region" description="Low complexity" evidence="1">
    <location>
        <begin position="327"/>
        <end position="336"/>
    </location>
</feature>
<protein>
    <submittedName>
        <fullName evidence="2">Uncharacterized protein</fullName>
    </submittedName>
</protein>
<organism evidence="2 3">
    <name type="scientific">Amaricoccus macauensis</name>
    <dbReference type="NCBI Taxonomy" id="57001"/>
    <lineage>
        <taxon>Bacteria</taxon>
        <taxon>Pseudomonadati</taxon>
        <taxon>Pseudomonadota</taxon>
        <taxon>Alphaproteobacteria</taxon>
        <taxon>Rhodobacterales</taxon>
        <taxon>Paracoccaceae</taxon>
        <taxon>Amaricoccus</taxon>
    </lineage>
</organism>